<keyword evidence="2" id="KW-1185">Reference proteome</keyword>
<sequence length="66" mass="7836">MSVNRLKNHTNFGFKLTYHRHSVITVEVFSMGCIIKDFGVQSENYQIEFQKNLRNKKKLSKCQKRS</sequence>
<protein>
    <submittedName>
        <fullName evidence="1">CLUMA_CG014963, isoform A</fullName>
    </submittedName>
</protein>
<accession>A0A1J1INE7</accession>
<dbReference type="Proteomes" id="UP000183832">
    <property type="component" value="Unassembled WGS sequence"/>
</dbReference>
<evidence type="ECO:0000313" key="2">
    <source>
        <dbReference type="Proteomes" id="UP000183832"/>
    </source>
</evidence>
<organism evidence="1 2">
    <name type="scientific">Clunio marinus</name>
    <dbReference type="NCBI Taxonomy" id="568069"/>
    <lineage>
        <taxon>Eukaryota</taxon>
        <taxon>Metazoa</taxon>
        <taxon>Ecdysozoa</taxon>
        <taxon>Arthropoda</taxon>
        <taxon>Hexapoda</taxon>
        <taxon>Insecta</taxon>
        <taxon>Pterygota</taxon>
        <taxon>Neoptera</taxon>
        <taxon>Endopterygota</taxon>
        <taxon>Diptera</taxon>
        <taxon>Nematocera</taxon>
        <taxon>Chironomoidea</taxon>
        <taxon>Chironomidae</taxon>
        <taxon>Clunio</taxon>
    </lineage>
</organism>
<proteinExistence type="predicted"/>
<gene>
    <name evidence="1" type="ORF">CLUMA_CG014963</name>
</gene>
<evidence type="ECO:0000313" key="1">
    <source>
        <dbReference type="EMBL" id="CRL01747.1"/>
    </source>
</evidence>
<name>A0A1J1INE7_9DIPT</name>
<reference evidence="1 2" key="1">
    <citation type="submission" date="2015-04" db="EMBL/GenBank/DDBJ databases">
        <authorList>
            <person name="Syromyatnikov M.Y."/>
            <person name="Popov V.N."/>
        </authorList>
    </citation>
    <scope>NUCLEOTIDE SEQUENCE [LARGE SCALE GENOMIC DNA]</scope>
</reference>
<dbReference type="EMBL" id="CVRI01000056">
    <property type="protein sequence ID" value="CRL01747.1"/>
    <property type="molecule type" value="Genomic_DNA"/>
</dbReference>
<dbReference type="AlphaFoldDB" id="A0A1J1INE7"/>